<dbReference type="Proteomes" id="UP000266723">
    <property type="component" value="Unassembled WGS sequence"/>
</dbReference>
<evidence type="ECO:0000313" key="1">
    <source>
        <dbReference type="EMBL" id="KAF3548038.1"/>
    </source>
</evidence>
<comment type="caution">
    <text evidence="1">The sequence shown here is derived from an EMBL/GenBank/DDBJ whole genome shotgun (WGS) entry which is preliminary data.</text>
</comment>
<proteinExistence type="predicted"/>
<gene>
    <name evidence="1" type="ORF">DY000_02003916</name>
</gene>
<organism evidence="1 2">
    <name type="scientific">Brassica cretica</name>
    <name type="common">Mustard</name>
    <dbReference type="NCBI Taxonomy" id="69181"/>
    <lineage>
        <taxon>Eukaryota</taxon>
        <taxon>Viridiplantae</taxon>
        <taxon>Streptophyta</taxon>
        <taxon>Embryophyta</taxon>
        <taxon>Tracheophyta</taxon>
        <taxon>Spermatophyta</taxon>
        <taxon>Magnoliopsida</taxon>
        <taxon>eudicotyledons</taxon>
        <taxon>Gunneridae</taxon>
        <taxon>Pentapetalae</taxon>
        <taxon>rosids</taxon>
        <taxon>malvids</taxon>
        <taxon>Brassicales</taxon>
        <taxon>Brassicaceae</taxon>
        <taxon>Brassiceae</taxon>
        <taxon>Brassica</taxon>
    </lineage>
</organism>
<sequence>MRLLLHFTKFGAGLKTLKRSGTNAANSEYSLGLYFTIMSFGIDSGGCFYDSIILGQYRDFPKEEGPRCAKSPKSTIVASWFFRDETETTVEHELDHNDNGGC</sequence>
<protein>
    <submittedName>
        <fullName evidence="1">Uncharacterized protein</fullName>
    </submittedName>
</protein>
<evidence type="ECO:0000313" key="2">
    <source>
        <dbReference type="Proteomes" id="UP000266723"/>
    </source>
</evidence>
<dbReference type="EMBL" id="QGKV02000832">
    <property type="protein sequence ID" value="KAF3548038.1"/>
    <property type="molecule type" value="Genomic_DNA"/>
</dbReference>
<keyword evidence="2" id="KW-1185">Reference proteome</keyword>
<accession>A0ABQ7C9T3</accession>
<reference evidence="1 2" key="1">
    <citation type="journal article" date="2020" name="BMC Genomics">
        <title>Intraspecific diversification of the crop wild relative Brassica cretica Lam. using demographic model selection.</title>
        <authorList>
            <person name="Kioukis A."/>
            <person name="Michalopoulou V.A."/>
            <person name="Briers L."/>
            <person name="Pirintsos S."/>
            <person name="Studholme D.J."/>
            <person name="Pavlidis P."/>
            <person name="Sarris P.F."/>
        </authorList>
    </citation>
    <scope>NUCLEOTIDE SEQUENCE [LARGE SCALE GENOMIC DNA]</scope>
    <source>
        <strain evidence="2">cv. PFS-1207/04</strain>
    </source>
</reference>
<name>A0ABQ7C9T3_BRACR</name>